<dbReference type="GO" id="GO:0004308">
    <property type="term" value="F:exo-alpha-sialidase activity"/>
    <property type="evidence" value="ECO:0007669"/>
    <property type="project" value="UniProtKB-EC"/>
</dbReference>
<feature type="domain" description="Sialidase" evidence="7">
    <location>
        <begin position="74"/>
        <end position="369"/>
    </location>
</feature>
<keyword evidence="8" id="KW-1185">Reference proteome</keyword>
<dbReference type="PANTHER" id="PTHR10628">
    <property type="entry name" value="SIALIDASE"/>
    <property type="match status" value="1"/>
</dbReference>
<sequence>MGNKHSCLYEAEEKTVFISRKKEVYRIPALFYNRDKQILMAFSEKRRNTEDASAEALVMKTGMINKDETTHEVTIQWSELKPVKEAHRDGYRPMNPCPVYEKISKTLFLFFICVEGTTSEQWQISSGCNKAHLCYVTTNDAGQNWSDVTDLTDLTDLTDSTDWATFAVGPGHGLQTESGRLIVPVYAYASDCCSPSSCSCFCKPCNSFTPHALSLYSDDEGNTWQFGKMLKNKSLECEMAEYFADTDKSFIYCNARCEEGHREEAVSTNKGEDFSKLSVNEKLPETCKGCQGSVVSFPAQSECVNAEGAPSQSPNKWLLFIHPSNKGKRSDLGVYLNKSPGDPNAWSKPWIINCGPSGYSDLAYIDDGWFACLMECGKVCETEQIAYKVFNYNEVKQGIGE</sequence>
<keyword evidence="6" id="KW-0326">Glycosidase</keyword>
<dbReference type="Proteomes" id="UP000504630">
    <property type="component" value="Chromosome 1"/>
</dbReference>
<dbReference type="SUPFAM" id="SSF50939">
    <property type="entry name" value="Sialidases"/>
    <property type="match status" value="1"/>
</dbReference>
<dbReference type="KEGG" id="cgob:115010583"/>
<dbReference type="GeneID" id="115010583"/>
<dbReference type="AlphaFoldDB" id="A0A6J2Q0C0"/>
<keyword evidence="4" id="KW-0443">Lipid metabolism</keyword>
<evidence type="ECO:0000256" key="6">
    <source>
        <dbReference type="ARBA" id="ARBA00023295"/>
    </source>
</evidence>
<dbReference type="PANTHER" id="PTHR10628:SF23">
    <property type="entry name" value="SIALIDASE-3"/>
    <property type="match status" value="1"/>
</dbReference>
<comment type="catalytic activity">
    <reaction evidence="1">
        <text>Hydrolysis of alpha-(2-&gt;3)-, alpha-(2-&gt;6)-, alpha-(2-&gt;8)- glycosidic linkages of terminal sialic acid residues in oligosaccharides, glycoproteins, glycolipids, colominic acid and synthetic substrates.</text>
        <dbReference type="EC" id="3.2.1.18"/>
    </reaction>
</comment>
<comment type="similarity">
    <text evidence="2">Belongs to the glycosyl hydrolase 33 family.</text>
</comment>
<dbReference type="RefSeq" id="XP_029291099.1">
    <property type="nucleotide sequence ID" value="XM_029435239.1"/>
</dbReference>
<evidence type="ECO:0000256" key="1">
    <source>
        <dbReference type="ARBA" id="ARBA00000427"/>
    </source>
</evidence>
<dbReference type="OrthoDB" id="2739686at2759"/>
<evidence type="ECO:0000256" key="3">
    <source>
        <dbReference type="ARBA" id="ARBA00012733"/>
    </source>
</evidence>
<keyword evidence="6" id="KW-0378">Hydrolase</keyword>
<dbReference type="GO" id="GO:0009313">
    <property type="term" value="P:oligosaccharide catabolic process"/>
    <property type="evidence" value="ECO:0007669"/>
    <property type="project" value="TreeGrafter"/>
</dbReference>
<keyword evidence="4" id="KW-0442">Lipid degradation</keyword>
<organism evidence="8 9">
    <name type="scientific">Cottoperca gobio</name>
    <name type="common">Frogmouth</name>
    <name type="synonym">Aphritis gobio</name>
    <dbReference type="NCBI Taxonomy" id="56716"/>
    <lineage>
        <taxon>Eukaryota</taxon>
        <taxon>Metazoa</taxon>
        <taxon>Chordata</taxon>
        <taxon>Craniata</taxon>
        <taxon>Vertebrata</taxon>
        <taxon>Euteleostomi</taxon>
        <taxon>Actinopterygii</taxon>
        <taxon>Neopterygii</taxon>
        <taxon>Teleostei</taxon>
        <taxon>Neoteleostei</taxon>
        <taxon>Acanthomorphata</taxon>
        <taxon>Eupercaria</taxon>
        <taxon>Perciformes</taxon>
        <taxon>Notothenioidei</taxon>
        <taxon>Bovichtidae</taxon>
        <taxon>Cottoperca</taxon>
    </lineage>
</organism>
<evidence type="ECO:0000313" key="9">
    <source>
        <dbReference type="RefSeq" id="XP_029291099.1"/>
    </source>
</evidence>
<dbReference type="GO" id="GO:0006689">
    <property type="term" value="P:ganglioside catabolic process"/>
    <property type="evidence" value="ECO:0007669"/>
    <property type="project" value="TreeGrafter"/>
</dbReference>
<evidence type="ECO:0000256" key="4">
    <source>
        <dbReference type="ARBA" id="ARBA00022963"/>
    </source>
</evidence>
<proteinExistence type="inferred from homology"/>
<dbReference type="Gene3D" id="2.120.10.10">
    <property type="match status" value="1"/>
</dbReference>
<dbReference type="GO" id="GO:0005737">
    <property type="term" value="C:cytoplasm"/>
    <property type="evidence" value="ECO:0007669"/>
    <property type="project" value="TreeGrafter"/>
</dbReference>
<evidence type="ECO:0000256" key="2">
    <source>
        <dbReference type="ARBA" id="ARBA00009348"/>
    </source>
</evidence>
<dbReference type="InterPro" id="IPR026856">
    <property type="entry name" value="Sialidase_fam"/>
</dbReference>
<dbReference type="InterPro" id="IPR011040">
    <property type="entry name" value="Sialidase"/>
</dbReference>
<evidence type="ECO:0000256" key="5">
    <source>
        <dbReference type="ARBA" id="ARBA00023277"/>
    </source>
</evidence>
<dbReference type="Pfam" id="PF13088">
    <property type="entry name" value="BNR_2"/>
    <property type="match status" value="1"/>
</dbReference>
<dbReference type="EC" id="3.2.1.18" evidence="3"/>
<name>A0A6J2Q0C0_COTGO</name>
<evidence type="ECO:0000313" key="8">
    <source>
        <dbReference type="Proteomes" id="UP000504630"/>
    </source>
</evidence>
<protein>
    <recommendedName>
        <fullName evidence="3">exo-alpha-sialidase</fullName>
        <ecNumber evidence="3">3.2.1.18</ecNumber>
    </recommendedName>
</protein>
<dbReference type="CDD" id="cd15482">
    <property type="entry name" value="Sialidase_non-viral"/>
    <property type="match status" value="1"/>
</dbReference>
<dbReference type="InterPro" id="IPR036278">
    <property type="entry name" value="Sialidase_sf"/>
</dbReference>
<gene>
    <name evidence="9" type="primary">LOC115010583</name>
</gene>
<dbReference type="GO" id="GO:0016020">
    <property type="term" value="C:membrane"/>
    <property type="evidence" value="ECO:0007669"/>
    <property type="project" value="TreeGrafter"/>
</dbReference>
<accession>A0A6J2Q0C0</accession>
<keyword evidence="5" id="KW-0119">Carbohydrate metabolism</keyword>
<dbReference type="InParanoid" id="A0A6J2Q0C0"/>
<reference evidence="9" key="1">
    <citation type="submission" date="2025-08" db="UniProtKB">
        <authorList>
            <consortium name="RefSeq"/>
        </authorList>
    </citation>
    <scope>IDENTIFICATION</scope>
</reference>
<evidence type="ECO:0000259" key="7">
    <source>
        <dbReference type="Pfam" id="PF13088"/>
    </source>
</evidence>